<dbReference type="InterPro" id="IPR011335">
    <property type="entry name" value="Restrct_endonuc-II-like"/>
</dbReference>
<dbReference type="RefSeq" id="WP_157027675.1">
    <property type="nucleotide sequence ID" value="NZ_WQMS01000014.1"/>
</dbReference>
<accession>A0A6I4J6X2</accession>
<dbReference type="EMBL" id="WQMS01000014">
    <property type="protein sequence ID" value="MVO78711.1"/>
    <property type="molecule type" value="Genomic_DNA"/>
</dbReference>
<organism evidence="2 3">
    <name type="scientific">Sphingomonas horti</name>
    <dbReference type="NCBI Taxonomy" id="2682842"/>
    <lineage>
        <taxon>Bacteria</taxon>
        <taxon>Pseudomonadati</taxon>
        <taxon>Pseudomonadota</taxon>
        <taxon>Alphaproteobacteria</taxon>
        <taxon>Sphingomonadales</taxon>
        <taxon>Sphingomonadaceae</taxon>
        <taxon>Sphingomonas</taxon>
    </lineage>
</organism>
<name>A0A6I4J6X2_9SPHN</name>
<dbReference type="CDD" id="cd01038">
    <property type="entry name" value="Endonuclease_DUF559"/>
    <property type="match status" value="1"/>
</dbReference>
<proteinExistence type="predicted"/>
<protein>
    <submittedName>
        <fullName evidence="2">DUF559 domain-containing protein</fullName>
    </submittedName>
</protein>
<dbReference type="PANTHER" id="PTHR38590">
    <property type="entry name" value="BLL0828 PROTEIN"/>
    <property type="match status" value="1"/>
</dbReference>
<dbReference type="SUPFAM" id="SSF52980">
    <property type="entry name" value="Restriction endonuclease-like"/>
    <property type="match status" value="1"/>
</dbReference>
<evidence type="ECO:0000313" key="2">
    <source>
        <dbReference type="EMBL" id="MVO78711.1"/>
    </source>
</evidence>
<comment type="caution">
    <text evidence="2">The sequence shown here is derived from an EMBL/GenBank/DDBJ whole genome shotgun (WGS) entry which is preliminary data.</text>
</comment>
<evidence type="ECO:0000313" key="3">
    <source>
        <dbReference type="Proteomes" id="UP000441389"/>
    </source>
</evidence>
<dbReference type="PANTHER" id="PTHR38590:SF1">
    <property type="entry name" value="BLL0828 PROTEIN"/>
    <property type="match status" value="1"/>
</dbReference>
<sequence length="116" mass="13290">MAKRLTPVARKLRRGRTEVEDRLWQRLRNRQVEGAKFRFQRPVSGSVADFGCDEVKLIVELDGGQHAGQVEADRARTLSLEQAGYVVLRFWNSDVTENLDGVLEEIRRTVLIARGR</sequence>
<dbReference type="InterPro" id="IPR007569">
    <property type="entry name" value="DUF559"/>
</dbReference>
<dbReference type="AlphaFoldDB" id="A0A6I4J6X2"/>
<evidence type="ECO:0000259" key="1">
    <source>
        <dbReference type="Pfam" id="PF04480"/>
    </source>
</evidence>
<dbReference type="Proteomes" id="UP000441389">
    <property type="component" value="Unassembled WGS sequence"/>
</dbReference>
<gene>
    <name evidence="2" type="ORF">GON01_12305</name>
</gene>
<reference evidence="2 3" key="1">
    <citation type="submission" date="2019-12" db="EMBL/GenBank/DDBJ databases">
        <authorList>
            <person name="Huq M.A."/>
        </authorList>
    </citation>
    <scope>NUCLEOTIDE SEQUENCE [LARGE SCALE GENOMIC DNA]</scope>
    <source>
        <strain evidence="2 3">MAH-20</strain>
    </source>
</reference>
<dbReference type="Gene3D" id="3.40.960.10">
    <property type="entry name" value="VSR Endonuclease"/>
    <property type="match status" value="1"/>
</dbReference>
<dbReference type="InterPro" id="IPR047216">
    <property type="entry name" value="Endonuclease_DUF559_bact"/>
</dbReference>
<keyword evidence="3" id="KW-1185">Reference proteome</keyword>
<dbReference type="Pfam" id="PF04480">
    <property type="entry name" value="DUF559"/>
    <property type="match status" value="1"/>
</dbReference>
<feature type="domain" description="DUF559" evidence="1">
    <location>
        <begin position="4"/>
        <end position="109"/>
    </location>
</feature>